<dbReference type="Proteomes" id="UP000002216">
    <property type="component" value="Chromosome"/>
</dbReference>
<reference evidence="1 2" key="1">
    <citation type="journal article" date="2009" name="Stand. Genomic Sci.">
        <title>Complete genome sequence of Desulfomicrobium baculatum type strain (X).</title>
        <authorList>
            <person name="Copeland A."/>
            <person name="Spring S."/>
            <person name="Goker M."/>
            <person name="Schneider S."/>
            <person name="Lapidus A."/>
            <person name="Del Rio T.G."/>
            <person name="Tice H."/>
            <person name="Cheng J.F."/>
            <person name="Chen F."/>
            <person name="Nolan M."/>
            <person name="Bruce D."/>
            <person name="Goodwin L."/>
            <person name="Pitluck S."/>
            <person name="Ivanova N."/>
            <person name="Mavrommatis K."/>
            <person name="Ovchinnikova G."/>
            <person name="Pati A."/>
            <person name="Chen A."/>
            <person name="Palaniappan K."/>
            <person name="Land M."/>
            <person name="Hauser L."/>
            <person name="Chang Y.J."/>
            <person name="Jeffries C.C."/>
            <person name="Meincke L."/>
            <person name="Sims D."/>
            <person name="Brettin T."/>
            <person name="Detter J.C."/>
            <person name="Han C."/>
            <person name="Chain P."/>
            <person name="Bristow J."/>
            <person name="Eisen J.A."/>
            <person name="Markowitz V."/>
            <person name="Hugenholtz P."/>
            <person name="Kyrpides N.C."/>
            <person name="Klenk H.P."/>
            <person name="Lucas S."/>
        </authorList>
    </citation>
    <scope>NUCLEOTIDE SEQUENCE [LARGE SCALE GENOMIC DNA]</scope>
    <source>
        <strain evidence="2">DSM 4028 / VKM B-1378 / X</strain>
    </source>
</reference>
<organism evidence="1 2">
    <name type="scientific">Desulfomicrobium baculatum (strain DSM 4028 / VKM B-1378 / X)</name>
    <name type="common">Desulfovibrio baculatus</name>
    <dbReference type="NCBI Taxonomy" id="525897"/>
    <lineage>
        <taxon>Bacteria</taxon>
        <taxon>Pseudomonadati</taxon>
        <taxon>Thermodesulfobacteriota</taxon>
        <taxon>Desulfovibrionia</taxon>
        <taxon>Desulfovibrionales</taxon>
        <taxon>Desulfomicrobiaceae</taxon>
        <taxon>Desulfomicrobium</taxon>
    </lineage>
</organism>
<evidence type="ECO:0000313" key="2">
    <source>
        <dbReference type="Proteomes" id="UP000002216"/>
    </source>
</evidence>
<gene>
    <name evidence="1" type="ordered locus">Dbac_0747</name>
</gene>
<accession>C7LNI3</accession>
<dbReference type="HOGENOM" id="CLU_1270598_0_0_7"/>
<dbReference type="STRING" id="525897.Dbac_0747"/>
<name>C7LNI3_DESBD</name>
<dbReference type="EMBL" id="CP001629">
    <property type="protein sequence ID" value="ACU88868.1"/>
    <property type="molecule type" value="Genomic_DNA"/>
</dbReference>
<dbReference type="AlphaFoldDB" id="C7LNI3"/>
<sequence>MELLHLQLALIDIVLEGDPLTEYMELKKLIDDKIKILPTILPFINDKNAPPEVPVIQSFDPECGYGINMTRNRVDFMSNKVDKYRIDEFSKYALKIIEKFKNTGIGRIGLISQYSIESENPPRWICEKFLRNEYGVLEEIVVKFNKKEVFDGIQINNLTQFQEALISENGIEKKKVHVLLDINSAQNYTKRTSTSKIANIVKSKIQAVAEMSVGDLT</sequence>
<proteinExistence type="predicted"/>
<dbReference type="KEGG" id="dba:Dbac_0747"/>
<keyword evidence="2" id="KW-1185">Reference proteome</keyword>
<evidence type="ECO:0000313" key="1">
    <source>
        <dbReference type="EMBL" id="ACU88868.1"/>
    </source>
</evidence>
<protein>
    <submittedName>
        <fullName evidence="1">Uncharacterized protein</fullName>
    </submittedName>
</protein>